<dbReference type="Pfam" id="PF05738">
    <property type="entry name" value="Cna_B"/>
    <property type="match status" value="1"/>
</dbReference>
<keyword evidence="5" id="KW-1185">Reference proteome</keyword>
<proteinExistence type="predicted"/>
<organism evidence="4 5">
    <name type="scientific">Pilibacter termitis</name>
    <dbReference type="NCBI Taxonomy" id="263852"/>
    <lineage>
        <taxon>Bacteria</taxon>
        <taxon>Bacillati</taxon>
        <taxon>Bacillota</taxon>
        <taxon>Bacilli</taxon>
        <taxon>Lactobacillales</taxon>
        <taxon>Enterococcaceae</taxon>
        <taxon>Pilibacter</taxon>
    </lineage>
</organism>
<evidence type="ECO:0008006" key="6">
    <source>
        <dbReference type="Google" id="ProtNLM"/>
    </source>
</evidence>
<sequence length="1663" mass="188787">MKTRVHKSHRFLYLWVIICMLFPQMFTFILKPMDIFANENEPLEVTNNSNGAFSITGSQLQVDLNGDGNYTNVSNGSEVAENANVRLTINWSLADDLNVSILSNPTVLENLPSCFYVPATGMTGVIKGQGNLSNVTFATYTISSDHKIEIHWNVNVLNYDGIAGKLSIQTQFRFENSDEDVVIDLSQVGGDEIVIHSKEDGEAKIQKKGLEYNKDTGEMTWEIKVNDGSSGHQALSNVVIYDTFGNNQDFVRATLYKKEKNENDWSELESSNYTQEVTNGEVSWTILPKNTLKSTAYKVVVKTHITDDDVTKIRNKASFTSKQNESKEEVEGEFDLVHSEFSKEIDKQNGTEKIEYFLSNGTPSTKSDYDYALIYWTIKVYYPIDFSKNNPIEDMLTISPSEAGTHKYVTSSVVINACDNQSAAQKNFTVSFANSDTKMTITPPVAPNYARRGYEIKYVSKFTKTQAQSWYNGKTIHLGNQATYADFSDQDGGYITPTTDFGVTKNGVNSNSEKQTMAWRINYNTQGVNNVKNGKIIDNYIVYREDLMNSHPDELNSIFYNKYKWIYFKRELIEDTLVVKLVPSNTVLRRGIDYTLSYKNLDDEHLLLPDGSTLYSGLDFKSGFVIEFLGSYKESLSSQVEVTFETKEHIMENKGYLRSWDMTNEEINDWKDSLGLWWQEGEIYKWQGADKFYDFTYDSTHNDPYNPFLNPDLHSFNGVEGRWGENGEFSQRDVGITWFSWLDMYNDSNGVKQAVLLPAGRDLSSWETLRLGQSDSGYKASLKLFYYLKYNGGYISADQSDVEGIYKGFSSEDSSVIANGYTKKPVVAFTTTFNPFHSTLPAGTVFTDDLSHLEVGEVEETTFELIKNSIRIYESKEVSDNGRNYLHTNGTEQKDPANTIFKEGIDYEIDYNEETKLLKINFLKTHDKTLNIVFLMSLSHETAYSKDPLLNGKFQNTAKLTTPNQSDMTASTGEVQFDRNGSLYTKTMTAGEGEESNLGFYTVVVNPNNFKFQQLLVSDATDKTAMSLIKGADGEPILKVYEGVRDVTGQLIKGKLLTAGVDYLQIPSHIIATMGGNHGDYTLPDEYGKIIRYWDFNQLDVNGRPKIVEDDFHTLADIPANLAWDYGGSYSPIAGQFNADTLLNMTSRPREPWQILFGENRAYTNEEPRDDRTFIIDYAVKIDGDKLPAGDNHLYNYLGINLRDAEEAKVGGQVEKPWSESSGEGSGYNHELTFAKKNAKGDLLAGASFMLEKKMGDTWQSIYPTNALGAFDVNETITRAGLTNGLYRLVELKAPVGYQKLSEPIYFRQMSLEEMPNFYTTDEVGNAKENSFASFSTENGEFTLNVQNDYEKRPLTIEKTWDFTNDNILVNEDDLEFYVVKVDVLREVETSLGTFTLDRKIASLELTHENSFKEVIENLPVKTDDGVLYRYVAKEVDIIDSRNGKSILVNFTTEGMLDNLLDENHDLFDTDNRLVTDSNGNFLIGLKNVLTPKSEDDYVKVGFEKFFIATPDNYVSHITLELFRKTEESGYHYIQTITLNKENSWKWASGLLSKKDVNGMEYQYFIKETAVYDKDENNIMDEFLSSAEDYTALTSVSFEVDEETFKSEYLDVYNTYQRSLFLPETGGNGLKWIMVATSIMLALSVVLYRLRKWIRLSEVRLKR</sequence>
<keyword evidence="1" id="KW-0812">Transmembrane</keyword>
<gene>
    <name evidence="4" type="ORF">SAMN02745116_00173</name>
</gene>
<dbReference type="OrthoDB" id="2193641at2"/>
<dbReference type="InterPro" id="IPR013783">
    <property type="entry name" value="Ig-like_fold"/>
</dbReference>
<accession>A0A1T4KBR1</accession>
<dbReference type="InterPro" id="IPR008966">
    <property type="entry name" value="Adhesion_dom_sf"/>
</dbReference>
<name>A0A1T4KBR1_9ENTE</name>
<dbReference type="Pfam" id="PF17802">
    <property type="entry name" value="SpaA"/>
    <property type="match status" value="1"/>
</dbReference>
<feature type="transmembrane region" description="Helical" evidence="1">
    <location>
        <begin position="1629"/>
        <end position="1650"/>
    </location>
</feature>
<dbReference type="EMBL" id="FUXI01000002">
    <property type="protein sequence ID" value="SJZ39773.1"/>
    <property type="molecule type" value="Genomic_DNA"/>
</dbReference>
<keyword evidence="1" id="KW-1133">Transmembrane helix</keyword>
<dbReference type="Proteomes" id="UP000190328">
    <property type="component" value="Unassembled WGS sequence"/>
</dbReference>
<evidence type="ECO:0000256" key="1">
    <source>
        <dbReference type="SAM" id="Phobius"/>
    </source>
</evidence>
<evidence type="ECO:0000259" key="3">
    <source>
        <dbReference type="Pfam" id="PF17802"/>
    </source>
</evidence>
<keyword evidence="1" id="KW-0472">Membrane</keyword>
<evidence type="ECO:0000259" key="2">
    <source>
        <dbReference type="Pfam" id="PF05738"/>
    </source>
</evidence>
<dbReference type="RefSeq" id="WP_078806151.1">
    <property type="nucleotide sequence ID" value="NZ_FUXI01000002.1"/>
</dbReference>
<dbReference type="Gene3D" id="2.60.40.740">
    <property type="match status" value="1"/>
</dbReference>
<feature type="domain" description="CNA-B" evidence="2">
    <location>
        <begin position="1516"/>
        <end position="1572"/>
    </location>
</feature>
<dbReference type="InterPro" id="IPR008454">
    <property type="entry name" value="Collagen-bd_Cna-like_B-typ_dom"/>
</dbReference>
<evidence type="ECO:0000313" key="4">
    <source>
        <dbReference type="EMBL" id="SJZ39773.1"/>
    </source>
</evidence>
<dbReference type="InterPro" id="IPR041033">
    <property type="entry name" value="SpaA_PFL_dom_1"/>
</dbReference>
<evidence type="ECO:0000313" key="5">
    <source>
        <dbReference type="Proteomes" id="UP000190328"/>
    </source>
</evidence>
<reference evidence="4 5" key="1">
    <citation type="submission" date="2017-02" db="EMBL/GenBank/DDBJ databases">
        <authorList>
            <person name="Peterson S.W."/>
        </authorList>
    </citation>
    <scope>NUCLEOTIDE SEQUENCE [LARGE SCALE GENOMIC DNA]</scope>
    <source>
        <strain evidence="4 5">ATCC BAA-1030</strain>
    </source>
</reference>
<feature type="domain" description="SpaA-like prealbumin fold" evidence="3">
    <location>
        <begin position="1231"/>
        <end position="1307"/>
    </location>
</feature>
<feature type="transmembrane region" description="Helical" evidence="1">
    <location>
        <begin position="12"/>
        <end position="30"/>
    </location>
</feature>
<dbReference type="Gene3D" id="2.60.40.10">
    <property type="entry name" value="Immunoglobulins"/>
    <property type="match status" value="1"/>
</dbReference>
<protein>
    <recommendedName>
        <fullName evidence="6">LPXTG-motif cell wall anchor domain-containing protein</fullName>
    </recommendedName>
</protein>
<dbReference type="STRING" id="263852.SAMN02745116_00173"/>
<dbReference type="SUPFAM" id="SSF49401">
    <property type="entry name" value="Bacterial adhesins"/>
    <property type="match status" value="2"/>
</dbReference>